<dbReference type="KEGG" id="vg:70080979"/>
<dbReference type="RefSeq" id="YP_010246429.1">
    <property type="nucleotide sequence ID" value="NC_060135.1"/>
</dbReference>
<keyword evidence="1" id="KW-0472">Membrane</keyword>
<feature type="transmembrane region" description="Helical" evidence="1">
    <location>
        <begin position="6"/>
        <end position="24"/>
    </location>
</feature>
<organism evidence="2 3">
    <name type="scientific">Gordonia Phage Sephiroth</name>
    <dbReference type="NCBI Taxonomy" id="2767553"/>
    <lineage>
        <taxon>Viruses</taxon>
        <taxon>Duplodnaviria</taxon>
        <taxon>Heunggongvirae</taxon>
        <taxon>Uroviricota</taxon>
        <taxon>Caudoviricetes</taxon>
        <taxon>Deeyouvirinae</taxon>
        <taxon>Octobienvirus</taxon>
        <taxon>Octobienvirus sephiroth</taxon>
    </lineage>
</organism>
<keyword evidence="1" id="KW-1133">Transmembrane helix</keyword>
<dbReference type="EMBL" id="MT684599">
    <property type="protein sequence ID" value="QNN99385.1"/>
    <property type="molecule type" value="Genomic_DNA"/>
</dbReference>
<feature type="transmembrane region" description="Helical" evidence="1">
    <location>
        <begin position="164"/>
        <end position="185"/>
    </location>
</feature>
<evidence type="ECO:0000256" key="1">
    <source>
        <dbReference type="SAM" id="Phobius"/>
    </source>
</evidence>
<sequence length="242" mass="26053">MTLTSLAVAGLTALPVAAGAAALIQRRRWLKSNHCCWLTLSLIATTVAWLLFSPPVTALDRLLGGHQLNYQIGATLVVVGTATLSIHMLAAIGALSRTERIRTERSAQIAVAISWIAYANNLDVLNQLALTVVVTYYAAIICQAAGQIVCITPPGSVNRKAARYYRITGFSWAVGSLLHLVAAIFPCISDSLKLHTLNVTAAVVISVCTYMAAHISYRKFAKPLIIPETVPPEWLTETEDNS</sequence>
<feature type="transmembrane region" description="Helical" evidence="1">
    <location>
        <begin position="197"/>
        <end position="217"/>
    </location>
</feature>
<feature type="transmembrane region" description="Helical" evidence="1">
    <location>
        <begin position="72"/>
        <end position="94"/>
    </location>
</feature>
<proteinExistence type="predicted"/>
<reference evidence="2 3" key="1">
    <citation type="submission" date="2020-06" db="EMBL/GenBank/DDBJ databases">
        <authorList>
            <person name="Aidoo V.A."/>
            <person name="Attix H.E."/>
            <person name="Centeno C.A."/>
            <person name="Hollingsworth J.S."/>
            <person name="Humbert W.S."/>
            <person name="Martinez-Aguilar E."/>
            <person name="Richter E.A."/>
            <person name="Smith D.M."/>
            <person name="Thoma A.L."/>
            <person name="Troup B.R."/>
            <person name="Watkins V.C."/>
            <person name="Brunner S."/>
            <person name="Chen S."/>
            <person name="Fogarty M.P."/>
            <person name="Merkhofer E.C."/>
            <person name="Garlena R.A."/>
            <person name="Russell D.A."/>
            <person name="Pope W.H."/>
            <person name="Jacobs-Sera D."/>
            <person name="Hatfull G.F."/>
        </authorList>
    </citation>
    <scope>NUCLEOTIDE SEQUENCE [LARGE SCALE GENOMIC DNA]</scope>
</reference>
<gene>
    <name evidence="2" type="primary">41</name>
    <name evidence="2" type="ORF">SEA_SEPHIROTH_41</name>
</gene>
<keyword evidence="3" id="KW-1185">Reference proteome</keyword>
<protein>
    <submittedName>
        <fullName evidence="2">Membrane protein</fullName>
    </submittedName>
</protein>
<accession>A0A7G9UZD0</accession>
<name>A0A7G9UZD0_9CAUD</name>
<dbReference type="GeneID" id="70080979"/>
<dbReference type="Proteomes" id="UP000516065">
    <property type="component" value="Segment"/>
</dbReference>
<evidence type="ECO:0000313" key="2">
    <source>
        <dbReference type="EMBL" id="QNN99385.1"/>
    </source>
</evidence>
<evidence type="ECO:0000313" key="3">
    <source>
        <dbReference type="Proteomes" id="UP000516065"/>
    </source>
</evidence>
<keyword evidence="1" id="KW-0812">Transmembrane</keyword>
<feature type="transmembrane region" description="Helical" evidence="1">
    <location>
        <begin position="36"/>
        <end position="52"/>
    </location>
</feature>